<evidence type="ECO:0008006" key="4">
    <source>
        <dbReference type="Google" id="ProtNLM"/>
    </source>
</evidence>
<protein>
    <recommendedName>
        <fullName evidence="4">CarboxypepD_reg-like domain-containing protein</fullName>
    </recommendedName>
</protein>
<dbReference type="SUPFAM" id="SSF49464">
    <property type="entry name" value="Carboxypeptidase regulatory domain-like"/>
    <property type="match status" value="1"/>
</dbReference>
<keyword evidence="1" id="KW-0732">Signal</keyword>
<gene>
    <name evidence="2" type="ORF">H8R25_13250</name>
</gene>
<dbReference type="EMBL" id="JACRUL010000037">
    <property type="protein sequence ID" value="MBC5845400.1"/>
    <property type="molecule type" value="Genomic_DNA"/>
</dbReference>
<sequence>MNRFSGFFLVLFVSAGFAQGSAVATVKGKVNADLYNLEGIYVINLKTEKASITDDLGYFSVNAAVGDTLVFSSIQYKSIKVALTKEHFNSNLFFVKMTPVMNQLNEVIIKRYDHINARALGIIPENQRSFTDAERKLRTATDLNASATAGSMAGGSISADPLLNFISGRTAMLKKILKVEKKEGYIAFLDNMFTEQHYVEHFKIPVAYIKGFQYFAVDNEKFTKILDQNNKTTIEFLLGELATKYIEILKNEHP</sequence>
<reference evidence="2 3" key="1">
    <citation type="submission" date="2020-08" db="EMBL/GenBank/DDBJ databases">
        <title>Description of novel Flavobacterium F-392 isolate.</title>
        <authorList>
            <person name="Saticioglu I.B."/>
            <person name="Duman M."/>
            <person name="Altun S."/>
        </authorList>
    </citation>
    <scope>NUCLEOTIDE SEQUENCE [LARGE SCALE GENOMIC DNA]</scope>
    <source>
        <strain evidence="2 3">F-392</strain>
    </source>
</reference>
<dbReference type="Proteomes" id="UP000641454">
    <property type="component" value="Unassembled WGS sequence"/>
</dbReference>
<feature type="chain" id="PRO_5037019150" description="CarboxypepD_reg-like domain-containing protein" evidence="1">
    <location>
        <begin position="25"/>
        <end position="254"/>
    </location>
</feature>
<evidence type="ECO:0000313" key="3">
    <source>
        <dbReference type="Proteomes" id="UP000641454"/>
    </source>
</evidence>
<name>A0A923N247_9FLAO</name>
<dbReference type="RefSeq" id="WP_187019890.1">
    <property type="nucleotide sequence ID" value="NZ_JACRUK010000038.1"/>
</dbReference>
<evidence type="ECO:0000313" key="2">
    <source>
        <dbReference type="EMBL" id="MBC5845400.1"/>
    </source>
</evidence>
<feature type="signal peptide" evidence="1">
    <location>
        <begin position="1"/>
        <end position="24"/>
    </location>
</feature>
<keyword evidence="3" id="KW-1185">Reference proteome</keyword>
<proteinExistence type="predicted"/>
<dbReference type="InterPro" id="IPR008969">
    <property type="entry name" value="CarboxyPept-like_regulatory"/>
</dbReference>
<evidence type="ECO:0000256" key="1">
    <source>
        <dbReference type="SAM" id="SignalP"/>
    </source>
</evidence>
<dbReference type="AlphaFoldDB" id="A0A923N247"/>
<comment type="caution">
    <text evidence="2">The sequence shown here is derived from an EMBL/GenBank/DDBJ whole genome shotgun (WGS) entry which is preliminary data.</text>
</comment>
<accession>A0A923N247</accession>
<organism evidence="2 3">
    <name type="scientific">Flavobacterium muglaense</name>
    <dbReference type="NCBI Taxonomy" id="2764716"/>
    <lineage>
        <taxon>Bacteria</taxon>
        <taxon>Pseudomonadati</taxon>
        <taxon>Bacteroidota</taxon>
        <taxon>Flavobacteriia</taxon>
        <taxon>Flavobacteriales</taxon>
        <taxon>Flavobacteriaceae</taxon>
        <taxon>Flavobacterium</taxon>
    </lineage>
</organism>